<dbReference type="InterPro" id="IPR029063">
    <property type="entry name" value="SAM-dependent_MTases_sf"/>
</dbReference>
<dbReference type="Gene3D" id="3.40.50.150">
    <property type="entry name" value="Vaccinia Virus protein VP39"/>
    <property type="match status" value="1"/>
</dbReference>
<dbReference type="SUPFAM" id="SSF46785">
    <property type="entry name" value="Winged helix' DNA-binding domain"/>
    <property type="match status" value="1"/>
</dbReference>
<dbReference type="GO" id="GO:0008171">
    <property type="term" value="F:O-methyltransferase activity"/>
    <property type="evidence" value="ECO:0007669"/>
    <property type="project" value="InterPro"/>
</dbReference>
<evidence type="ECO:0000256" key="2">
    <source>
        <dbReference type="ARBA" id="ARBA00022679"/>
    </source>
</evidence>
<dbReference type="GO" id="GO:0032259">
    <property type="term" value="P:methylation"/>
    <property type="evidence" value="ECO:0007669"/>
    <property type="project" value="UniProtKB-KW"/>
</dbReference>
<dbReference type="InterPro" id="IPR016461">
    <property type="entry name" value="COMT-like"/>
</dbReference>
<reference evidence="5" key="1">
    <citation type="journal article" date="2023" name="Mol. Phylogenet. Evol.">
        <title>Genome-scale phylogeny and comparative genomics of the fungal order Sordariales.</title>
        <authorList>
            <person name="Hensen N."/>
            <person name="Bonometti L."/>
            <person name="Westerberg I."/>
            <person name="Brannstrom I.O."/>
            <person name="Guillou S."/>
            <person name="Cros-Aarteil S."/>
            <person name="Calhoun S."/>
            <person name="Haridas S."/>
            <person name="Kuo A."/>
            <person name="Mondo S."/>
            <person name="Pangilinan J."/>
            <person name="Riley R."/>
            <person name="LaButti K."/>
            <person name="Andreopoulos B."/>
            <person name="Lipzen A."/>
            <person name="Chen C."/>
            <person name="Yan M."/>
            <person name="Daum C."/>
            <person name="Ng V."/>
            <person name="Clum A."/>
            <person name="Steindorff A."/>
            <person name="Ohm R.A."/>
            <person name="Martin F."/>
            <person name="Silar P."/>
            <person name="Natvig D.O."/>
            <person name="Lalanne C."/>
            <person name="Gautier V."/>
            <person name="Ament-Velasquez S.L."/>
            <person name="Kruys A."/>
            <person name="Hutchinson M.I."/>
            <person name="Powell A.J."/>
            <person name="Barry K."/>
            <person name="Miller A.N."/>
            <person name="Grigoriev I.V."/>
            <person name="Debuchy R."/>
            <person name="Gladieux P."/>
            <person name="Hiltunen Thoren M."/>
            <person name="Johannesson H."/>
        </authorList>
    </citation>
    <scope>NUCLEOTIDE SEQUENCE</scope>
    <source>
        <strain evidence="5">CBS 141.50</strain>
    </source>
</reference>
<dbReference type="InterPro" id="IPR001077">
    <property type="entry name" value="COMT_C"/>
</dbReference>
<evidence type="ECO:0000256" key="1">
    <source>
        <dbReference type="ARBA" id="ARBA00022603"/>
    </source>
</evidence>
<evidence type="ECO:0000259" key="4">
    <source>
        <dbReference type="Pfam" id="PF00891"/>
    </source>
</evidence>
<dbReference type="PANTHER" id="PTHR43712">
    <property type="entry name" value="PUTATIVE (AFU_ORTHOLOGUE AFUA_4G14580)-RELATED"/>
    <property type="match status" value="1"/>
</dbReference>
<organism evidence="5 6">
    <name type="scientific">Dichotomopilus funicola</name>
    <dbReference type="NCBI Taxonomy" id="1934379"/>
    <lineage>
        <taxon>Eukaryota</taxon>
        <taxon>Fungi</taxon>
        <taxon>Dikarya</taxon>
        <taxon>Ascomycota</taxon>
        <taxon>Pezizomycotina</taxon>
        <taxon>Sordariomycetes</taxon>
        <taxon>Sordariomycetidae</taxon>
        <taxon>Sordariales</taxon>
        <taxon>Chaetomiaceae</taxon>
        <taxon>Dichotomopilus</taxon>
    </lineage>
</organism>
<gene>
    <name evidence="5" type="ORF">C8A04DRAFT_32230</name>
</gene>
<dbReference type="PANTHER" id="PTHR43712:SF11">
    <property type="entry name" value="O-METHYLTRANSFERASE (AFU_ORTHOLOGUE AFUA_2G17820)-RELATED"/>
    <property type="match status" value="1"/>
</dbReference>
<evidence type="ECO:0000256" key="3">
    <source>
        <dbReference type="ARBA" id="ARBA00022691"/>
    </source>
</evidence>
<reference evidence="5" key="2">
    <citation type="submission" date="2023-05" db="EMBL/GenBank/DDBJ databases">
        <authorList>
            <consortium name="Lawrence Berkeley National Laboratory"/>
            <person name="Steindorff A."/>
            <person name="Hensen N."/>
            <person name="Bonometti L."/>
            <person name="Westerberg I."/>
            <person name="Brannstrom I.O."/>
            <person name="Guillou S."/>
            <person name="Cros-Aarteil S."/>
            <person name="Calhoun S."/>
            <person name="Haridas S."/>
            <person name="Kuo A."/>
            <person name="Mondo S."/>
            <person name="Pangilinan J."/>
            <person name="Riley R."/>
            <person name="Labutti K."/>
            <person name="Andreopoulos B."/>
            <person name="Lipzen A."/>
            <person name="Chen C."/>
            <person name="Yanf M."/>
            <person name="Daum C."/>
            <person name="Ng V."/>
            <person name="Clum A."/>
            <person name="Ohm R."/>
            <person name="Martin F."/>
            <person name="Silar P."/>
            <person name="Natvig D."/>
            <person name="Lalanne C."/>
            <person name="Gautier V."/>
            <person name="Ament-Velasquez S.L."/>
            <person name="Kruys A."/>
            <person name="Hutchinson M.I."/>
            <person name="Powell A.J."/>
            <person name="Barry K."/>
            <person name="Miller A.N."/>
            <person name="Grigoriev I.V."/>
            <person name="Debuchy R."/>
            <person name="Gladieux P."/>
            <person name="Thoren M.H."/>
            <person name="Johannesson H."/>
        </authorList>
    </citation>
    <scope>NUCLEOTIDE SEQUENCE</scope>
    <source>
        <strain evidence="5">CBS 141.50</strain>
    </source>
</reference>
<dbReference type="AlphaFoldDB" id="A0AAN6ZJ19"/>
<dbReference type="GeneID" id="87818635"/>
<dbReference type="EMBL" id="MU853636">
    <property type="protein sequence ID" value="KAK4140272.1"/>
    <property type="molecule type" value="Genomic_DNA"/>
</dbReference>
<keyword evidence="3" id="KW-0949">S-adenosyl-L-methionine</keyword>
<dbReference type="RefSeq" id="XP_062633643.1">
    <property type="nucleotide sequence ID" value="XM_062782022.1"/>
</dbReference>
<keyword evidence="1" id="KW-0489">Methyltransferase</keyword>
<protein>
    <recommendedName>
        <fullName evidence="4">O-methyltransferase C-terminal domain-containing protein</fullName>
    </recommendedName>
</protein>
<dbReference type="Proteomes" id="UP001302676">
    <property type="component" value="Unassembled WGS sequence"/>
</dbReference>
<dbReference type="Gene3D" id="1.10.10.10">
    <property type="entry name" value="Winged helix-like DNA-binding domain superfamily/Winged helix DNA-binding domain"/>
    <property type="match status" value="1"/>
</dbReference>
<sequence length="434" mass="48259">MSMHPPARLHALLEDVRRELDAYTADSTQDNYRAVQHTIRRLQAGASSPADTLFTFRFQIVEHIGVMMLLELGILDALVKHEGEGEGVTAAQLAGETGVEESLVVRLLRLASALHFIDHPTSQTYLPNPITTSLVRPGWKAALAWMELIYPVAGQIRSFLSSTQFGRIDKSNSSSNSSSTSDSVLASPASTPFTFGHGGKSLWQVMDEQPEHKRNFDLWIQERKKYDETRWVARYPPLATLRSQQLLQKQPQEPQEGNNDSVFMVDVGGISAVQLGRLRTQLPELQGRCILQVPPDKANVMNQTAEGVEVMTYDLATEQPVKGARFYYLNNIFHNLPDTACISILRILLPALKPGYSTILIDDYVLATHNTPLRSAVTDIHVMAMFNAADRTGEQYERIFAQAAGGEGRRKLEVTGWYPAGVNDECVIELGVKE</sequence>
<dbReference type="Pfam" id="PF00891">
    <property type="entry name" value="Methyltransf_2"/>
    <property type="match status" value="1"/>
</dbReference>
<comment type="caution">
    <text evidence="5">The sequence shown here is derived from an EMBL/GenBank/DDBJ whole genome shotgun (WGS) entry which is preliminary data.</text>
</comment>
<keyword evidence="2" id="KW-0808">Transferase</keyword>
<accession>A0AAN6ZJ19</accession>
<dbReference type="InterPro" id="IPR036388">
    <property type="entry name" value="WH-like_DNA-bd_sf"/>
</dbReference>
<dbReference type="PROSITE" id="PS51683">
    <property type="entry name" value="SAM_OMT_II"/>
    <property type="match status" value="1"/>
</dbReference>
<dbReference type="InterPro" id="IPR036390">
    <property type="entry name" value="WH_DNA-bd_sf"/>
</dbReference>
<name>A0AAN6ZJ19_9PEZI</name>
<proteinExistence type="predicted"/>
<feature type="domain" description="O-methyltransferase C-terminal" evidence="4">
    <location>
        <begin position="264"/>
        <end position="403"/>
    </location>
</feature>
<evidence type="ECO:0000313" key="6">
    <source>
        <dbReference type="Proteomes" id="UP001302676"/>
    </source>
</evidence>
<keyword evidence="6" id="KW-1185">Reference proteome</keyword>
<dbReference type="SUPFAM" id="SSF53335">
    <property type="entry name" value="S-adenosyl-L-methionine-dependent methyltransferases"/>
    <property type="match status" value="1"/>
</dbReference>
<evidence type="ECO:0000313" key="5">
    <source>
        <dbReference type="EMBL" id="KAK4140272.1"/>
    </source>
</evidence>